<gene>
    <name evidence="13" type="ORF">RD792_008283</name>
</gene>
<evidence type="ECO:0000256" key="9">
    <source>
        <dbReference type="ARBA" id="ARBA00023004"/>
    </source>
</evidence>
<sequence length="509" mass="58104">MAILHLILSFISIFIAYKLYKRLRYKLPPGPSPLPFVGNLYDIKSVFFRCFADWSRVYGPIISVYFGSHLNVIVNNSELAKEVLKDQDQHLANRNRTPHIEKRSRNGTDLIWSDYGPHYVKVRKMCVVELFSTKRLEALRPIREDEVTAMVETVFKDCTMPENKGKPLVLRTYLGQMAFLHITRLTFGKRFLNSNGEINELGQEMRGILSSGTTLGTKKSLAEYIPFYKYLFKAENDAFEALSARADRFTKKIMEEHTLARKKTGNTKNHFIDAMLTIQNEYELSEDTIIGLLWNMIAAGMDTTSITVEWAMTEMVRNPTIQQKVQEELDRVIGNERIMTEADIPNLPYLQCVIKECFRMHPPTPLMLPHKANTDVKIGGYDIPNGTTVSVNIGAIARDPKVWKKPLEFRPERFLKEDIDMKGNDFRLIPFGSGRRICPGAQLGIYMVTTMLGQLLHHFTWALPDGMGPEDVDMMEQPGAVAHMRTPLQAIPTPRLPTELYKRVAVGTV</sequence>
<reference evidence="13 14" key="1">
    <citation type="journal article" date="2023" name="bioRxiv">
        <title>Genome report: Whole genome sequence and annotation of Penstemon davidsonii.</title>
        <authorList>
            <person name="Ostevik K.L."/>
            <person name="Alabady M."/>
            <person name="Zhang M."/>
            <person name="Rausher M.D."/>
        </authorList>
    </citation>
    <scope>NUCLEOTIDE SEQUENCE [LARGE SCALE GENOMIC DNA]</scope>
    <source>
        <strain evidence="13">DNT005</strain>
        <tissue evidence="13">Whole leaf</tissue>
    </source>
</reference>
<dbReference type="Proteomes" id="UP001291926">
    <property type="component" value="Unassembled WGS sequence"/>
</dbReference>
<keyword evidence="8 12" id="KW-0560">Oxidoreductase</keyword>
<dbReference type="EMBL" id="JAYDYQ010002533">
    <property type="protein sequence ID" value="KAK4485640.1"/>
    <property type="molecule type" value="Genomic_DNA"/>
</dbReference>
<keyword evidence="7" id="KW-1133">Transmembrane helix</keyword>
<dbReference type="Gene3D" id="1.10.630.10">
    <property type="entry name" value="Cytochrome P450"/>
    <property type="match status" value="1"/>
</dbReference>
<organism evidence="13 14">
    <name type="scientific">Penstemon davidsonii</name>
    <dbReference type="NCBI Taxonomy" id="160366"/>
    <lineage>
        <taxon>Eukaryota</taxon>
        <taxon>Viridiplantae</taxon>
        <taxon>Streptophyta</taxon>
        <taxon>Embryophyta</taxon>
        <taxon>Tracheophyta</taxon>
        <taxon>Spermatophyta</taxon>
        <taxon>Magnoliopsida</taxon>
        <taxon>eudicotyledons</taxon>
        <taxon>Gunneridae</taxon>
        <taxon>Pentapetalae</taxon>
        <taxon>asterids</taxon>
        <taxon>lamiids</taxon>
        <taxon>Lamiales</taxon>
        <taxon>Plantaginaceae</taxon>
        <taxon>Cheloneae</taxon>
        <taxon>Penstemon</taxon>
    </lineage>
</organism>
<keyword evidence="10 12" id="KW-0503">Monooxygenase</keyword>
<accession>A0ABR0D8M3</accession>
<dbReference type="InterPro" id="IPR036396">
    <property type="entry name" value="Cyt_P450_sf"/>
</dbReference>
<evidence type="ECO:0000256" key="1">
    <source>
        <dbReference type="ARBA" id="ARBA00001971"/>
    </source>
</evidence>
<keyword evidence="11" id="KW-0472">Membrane</keyword>
<proteinExistence type="inferred from homology"/>
<dbReference type="PRINTS" id="PR00385">
    <property type="entry name" value="P450"/>
</dbReference>
<evidence type="ECO:0000256" key="10">
    <source>
        <dbReference type="ARBA" id="ARBA00023033"/>
    </source>
</evidence>
<evidence type="ECO:0000256" key="2">
    <source>
        <dbReference type="ARBA" id="ARBA00004167"/>
    </source>
</evidence>
<dbReference type="InterPro" id="IPR002401">
    <property type="entry name" value="Cyt_P450_E_grp-I"/>
</dbReference>
<dbReference type="PANTHER" id="PTHR47944:SF10">
    <property type="entry name" value="CYTOCHROME P450 98A9"/>
    <property type="match status" value="1"/>
</dbReference>
<evidence type="ECO:0000313" key="13">
    <source>
        <dbReference type="EMBL" id="KAK4485640.1"/>
    </source>
</evidence>
<protein>
    <recommendedName>
        <fullName evidence="15">Cytochrome P450</fullName>
    </recommendedName>
</protein>
<dbReference type="PANTHER" id="PTHR47944">
    <property type="entry name" value="CYTOCHROME P450 98A9"/>
    <property type="match status" value="1"/>
</dbReference>
<evidence type="ECO:0000256" key="4">
    <source>
        <dbReference type="ARBA" id="ARBA00022617"/>
    </source>
</evidence>
<keyword evidence="5" id="KW-0812">Transmembrane</keyword>
<keyword evidence="14" id="KW-1185">Reference proteome</keyword>
<comment type="similarity">
    <text evidence="3 12">Belongs to the cytochrome P450 family.</text>
</comment>
<evidence type="ECO:0000256" key="8">
    <source>
        <dbReference type="ARBA" id="ARBA00023002"/>
    </source>
</evidence>
<comment type="caution">
    <text evidence="13">The sequence shown here is derived from an EMBL/GenBank/DDBJ whole genome shotgun (WGS) entry which is preliminary data.</text>
</comment>
<evidence type="ECO:0000256" key="3">
    <source>
        <dbReference type="ARBA" id="ARBA00010617"/>
    </source>
</evidence>
<evidence type="ECO:0000256" key="12">
    <source>
        <dbReference type="RuleBase" id="RU000461"/>
    </source>
</evidence>
<dbReference type="InterPro" id="IPR017972">
    <property type="entry name" value="Cyt_P450_CS"/>
</dbReference>
<comment type="subcellular location">
    <subcellularLocation>
        <location evidence="2">Membrane</location>
        <topology evidence="2">Single-pass membrane protein</topology>
    </subcellularLocation>
</comment>
<dbReference type="PROSITE" id="PS00086">
    <property type="entry name" value="CYTOCHROME_P450"/>
    <property type="match status" value="1"/>
</dbReference>
<keyword evidence="9 12" id="KW-0408">Iron</keyword>
<dbReference type="InterPro" id="IPR001128">
    <property type="entry name" value="Cyt_P450"/>
</dbReference>
<evidence type="ECO:0000256" key="7">
    <source>
        <dbReference type="ARBA" id="ARBA00022989"/>
    </source>
</evidence>
<evidence type="ECO:0000313" key="14">
    <source>
        <dbReference type="Proteomes" id="UP001291926"/>
    </source>
</evidence>
<comment type="cofactor">
    <cofactor evidence="1">
        <name>heme</name>
        <dbReference type="ChEBI" id="CHEBI:30413"/>
    </cofactor>
</comment>
<name>A0ABR0D8M3_9LAMI</name>
<evidence type="ECO:0000256" key="5">
    <source>
        <dbReference type="ARBA" id="ARBA00022692"/>
    </source>
</evidence>
<evidence type="ECO:0000256" key="11">
    <source>
        <dbReference type="ARBA" id="ARBA00023136"/>
    </source>
</evidence>
<dbReference type="Pfam" id="PF00067">
    <property type="entry name" value="p450"/>
    <property type="match status" value="1"/>
</dbReference>
<dbReference type="SUPFAM" id="SSF48264">
    <property type="entry name" value="Cytochrome P450"/>
    <property type="match status" value="1"/>
</dbReference>
<dbReference type="PRINTS" id="PR00463">
    <property type="entry name" value="EP450I"/>
</dbReference>
<evidence type="ECO:0000256" key="6">
    <source>
        <dbReference type="ARBA" id="ARBA00022723"/>
    </source>
</evidence>
<keyword evidence="6 12" id="KW-0479">Metal-binding</keyword>
<keyword evidence="4 12" id="KW-0349">Heme</keyword>
<evidence type="ECO:0008006" key="15">
    <source>
        <dbReference type="Google" id="ProtNLM"/>
    </source>
</evidence>